<sequence>MSVQQKEKQEQDVRHEGLPIQTVHGISYPRVGLNGDLQDEPTTVISDLTAIYNSDSNASYGRISCDSSVRDPSDNE</sequence>
<gene>
    <name evidence="2" type="ORF">Fuma_03701</name>
</gene>
<protein>
    <submittedName>
        <fullName evidence="2">Uncharacterized protein</fullName>
    </submittedName>
</protein>
<dbReference type="KEGG" id="fmr:Fuma_03701"/>
<dbReference type="AlphaFoldDB" id="A0A1P8WJ42"/>
<reference evidence="2 3" key="1">
    <citation type="journal article" date="2016" name="Front. Microbiol.">
        <title>Fuerstia marisgermanicae gen. nov., sp. nov., an Unusual Member of the Phylum Planctomycetes from the German Wadden Sea.</title>
        <authorList>
            <person name="Kohn T."/>
            <person name="Heuer A."/>
            <person name="Jogler M."/>
            <person name="Vollmers J."/>
            <person name="Boedeker C."/>
            <person name="Bunk B."/>
            <person name="Rast P."/>
            <person name="Borchert D."/>
            <person name="Glockner I."/>
            <person name="Freese H.M."/>
            <person name="Klenk H.P."/>
            <person name="Overmann J."/>
            <person name="Kaster A.K."/>
            <person name="Rohde M."/>
            <person name="Wiegand S."/>
            <person name="Jogler C."/>
        </authorList>
    </citation>
    <scope>NUCLEOTIDE SEQUENCE [LARGE SCALE GENOMIC DNA]</scope>
    <source>
        <strain evidence="2 3">NH11</strain>
    </source>
</reference>
<evidence type="ECO:0000256" key="1">
    <source>
        <dbReference type="SAM" id="MobiDB-lite"/>
    </source>
</evidence>
<feature type="region of interest" description="Disordered" evidence="1">
    <location>
        <begin position="1"/>
        <end position="21"/>
    </location>
</feature>
<feature type="compositionally biased region" description="Basic and acidic residues" evidence="1">
    <location>
        <begin position="1"/>
        <end position="17"/>
    </location>
</feature>
<proteinExistence type="predicted"/>
<dbReference type="Proteomes" id="UP000187735">
    <property type="component" value="Chromosome"/>
</dbReference>
<organism evidence="2 3">
    <name type="scientific">Fuerstiella marisgermanici</name>
    <dbReference type="NCBI Taxonomy" id="1891926"/>
    <lineage>
        <taxon>Bacteria</taxon>
        <taxon>Pseudomonadati</taxon>
        <taxon>Planctomycetota</taxon>
        <taxon>Planctomycetia</taxon>
        <taxon>Planctomycetales</taxon>
        <taxon>Planctomycetaceae</taxon>
        <taxon>Fuerstiella</taxon>
    </lineage>
</organism>
<accession>A0A1P8WJ42</accession>
<dbReference type="EMBL" id="CP017641">
    <property type="protein sequence ID" value="APZ94080.1"/>
    <property type="molecule type" value="Genomic_DNA"/>
</dbReference>
<keyword evidence="3" id="KW-1185">Reference proteome</keyword>
<evidence type="ECO:0000313" key="3">
    <source>
        <dbReference type="Proteomes" id="UP000187735"/>
    </source>
</evidence>
<dbReference type="RefSeq" id="WP_145944248.1">
    <property type="nucleotide sequence ID" value="NZ_CP017641.1"/>
</dbReference>
<name>A0A1P8WJ42_9PLAN</name>
<evidence type="ECO:0000313" key="2">
    <source>
        <dbReference type="EMBL" id="APZ94080.1"/>
    </source>
</evidence>